<evidence type="ECO:0000313" key="6">
    <source>
        <dbReference type="EMBL" id="KAF2645085.1"/>
    </source>
</evidence>
<dbReference type="Pfam" id="PF11571">
    <property type="entry name" value="Med27"/>
    <property type="match status" value="1"/>
</dbReference>
<comment type="similarity">
    <text evidence="2">Belongs to the Mediator complex subunit 27 family.</text>
</comment>
<evidence type="ECO:0000256" key="4">
    <source>
        <dbReference type="ARBA" id="ARBA00023163"/>
    </source>
</evidence>
<keyword evidence="5" id="KW-0539">Nucleus</keyword>
<comment type="subcellular location">
    <subcellularLocation>
        <location evidence="1">Nucleus</location>
    </subcellularLocation>
</comment>
<protein>
    <recommendedName>
        <fullName evidence="8">Mediator complex subunit 27</fullName>
    </recommendedName>
</protein>
<keyword evidence="3" id="KW-0805">Transcription regulation</keyword>
<sequence>MASTNPTPTTQPQPQLAAAWDEAQLTSALAHLERLQSQLDSLRFTIPRVLQPFHAPPTPSLFRAFSDNLTASQNDIKDFRKQWQNHDTQTVFQYKRDSLKKDGNLSLKGRGGVDVEEVKKYGWVDREARMKQREGQNGVEKAVESEVLGQADINKIVAEWKGGLEKIAVESKDGDKDLTIMLIASSLRLHFQVLVTQEENGSYKLNAECLGTDVTRLAITRCIKTRPKTNDLRYLLDMIVAYKTVRGTSCFKCERMLDGHAMWTVGRRSREVVGEGKTEVVWEALHEGCLP</sequence>
<evidence type="ECO:0000256" key="2">
    <source>
        <dbReference type="ARBA" id="ARBA00008048"/>
    </source>
</evidence>
<gene>
    <name evidence="6" type="ORF">P280DRAFT_514538</name>
</gene>
<accession>A0A6A6SBB4</accession>
<keyword evidence="4" id="KW-0804">Transcription</keyword>
<dbReference type="GO" id="GO:0016592">
    <property type="term" value="C:mediator complex"/>
    <property type="evidence" value="ECO:0007669"/>
    <property type="project" value="InterPro"/>
</dbReference>
<reference evidence="6" key="1">
    <citation type="journal article" date="2020" name="Stud. Mycol.">
        <title>101 Dothideomycetes genomes: a test case for predicting lifestyles and emergence of pathogens.</title>
        <authorList>
            <person name="Haridas S."/>
            <person name="Albert R."/>
            <person name="Binder M."/>
            <person name="Bloem J."/>
            <person name="Labutti K."/>
            <person name="Salamov A."/>
            <person name="Andreopoulos B."/>
            <person name="Baker S."/>
            <person name="Barry K."/>
            <person name="Bills G."/>
            <person name="Bluhm B."/>
            <person name="Cannon C."/>
            <person name="Castanera R."/>
            <person name="Culley D."/>
            <person name="Daum C."/>
            <person name="Ezra D."/>
            <person name="Gonzalez J."/>
            <person name="Henrissat B."/>
            <person name="Kuo A."/>
            <person name="Liang C."/>
            <person name="Lipzen A."/>
            <person name="Lutzoni F."/>
            <person name="Magnuson J."/>
            <person name="Mondo S."/>
            <person name="Nolan M."/>
            <person name="Ohm R."/>
            <person name="Pangilinan J."/>
            <person name="Park H.-J."/>
            <person name="Ramirez L."/>
            <person name="Alfaro M."/>
            <person name="Sun H."/>
            <person name="Tritt A."/>
            <person name="Yoshinaga Y."/>
            <person name="Zwiers L.-H."/>
            <person name="Turgeon B."/>
            <person name="Goodwin S."/>
            <person name="Spatafora J."/>
            <person name="Crous P."/>
            <person name="Grigoriev I."/>
        </authorList>
    </citation>
    <scope>NUCLEOTIDE SEQUENCE</scope>
    <source>
        <strain evidence="6">CBS 473.64</strain>
    </source>
</reference>
<dbReference type="Proteomes" id="UP000799753">
    <property type="component" value="Unassembled WGS sequence"/>
</dbReference>
<proteinExistence type="inferred from homology"/>
<evidence type="ECO:0000256" key="3">
    <source>
        <dbReference type="ARBA" id="ARBA00023015"/>
    </source>
</evidence>
<evidence type="ECO:0000256" key="1">
    <source>
        <dbReference type="ARBA" id="ARBA00004123"/>
    </source>
</evidence>
<evidence type="ECO:0000256" key="5">
    <source>
        <dbReference type="ARBA" id="ARBA00023242"/>
    </source>
</evidence>
<evidence type="ECO:0000313" key="7">
    <source>
        <dbReference type="Proteomes" id="UP000799753"/>
    </source>
</evidence>
<dbReference type="EMBL" id="MU006778">
    <property type="protein sequence ID" value="KAF2645085.1"/>
    <property type="molecule type" value="Genomic_DNA"/>
</dbReference>
<keyword evidence="7" id="KW-1185">Reference proteome</keyword>
<dbReference type="AlphaFoldDB" id="A0A6A6SBB4"/>
<organism evidence="6 7">
    <name type="scientific">Massarina eburnea CBS 473.64</name>
    <dbReference type="NCBI Taxonomy" id="1395130"/>
    <lineage>
        <taxon>Eukaryota</taxon>
        <taxon>Fungi</taxon>
        <taxon>Dikarya</taxon>
        <taxon>Ascomycota</taxon>
        <taxon>Pezizomycotina</taxon>
        <taxon>Dothideomycetes</taxon>
        <taxon>Pleosporomycetidae</taxon>
        <taxon>Pleosporales</taxon>
        <taxon>Massarineae</taxon>
        <taxon>Massarinaceae</taxon>
        <taxon>Massarina</taxon>
    </lineage>
</organism>
<evidence type="ECO:0008006" key="8">
    <source>
        <dbReference type="Google" id="ProtNLM"/>
    </source>
</evidence>
<name>A0A6A6SBB4_9PLEO</name>
<dbReference type="InterPro" id="IPR021627">
    <property type="entry name" value="Mediator_Med27"/>
</dbReference>
<dbReference type="OrthoDB" id="5326237at2759"/>